<dbReference type="InterPro" id="IPR056021">
    <property type="entry name" value="DUF7600"/>
</dbReference>
<organism evidence="2 3">
    <name type="scientific">Neoarthrinium moseri</name>
    <dbReference type="NCBI Taxonomy" id="1658444"/>
    <lineage>
        <taxon>Eukaryota</taxon>
        <taxon>Fungi</taxon>
        <taxon>Dikarya</taxon>
        <taxon>Ascomycota</taxon>
        <taxon>Pezizomycotina</taxon>
        <taxon>Sordariomycetes</taxon>
        <taxon>Xylariomycetidae</taxon>
        <taxon>Amphisphaeriales</taxon>
        <taxon>Apiosporaceae</taxon>
        <taxon>Neoarthrinium</taxon>
    </lineage>
</organism>
<name>A0A9Q0AQV7_9PEZI</name>
<keyword evidence="3" id="KW-1185">Reference proteome</keyword>
<protein>
    <recommendedName>
        <fullName evidence="1">DUF7600 domain-containing protein</fullName>
    </recommendedName>
</protein>
<feature type="domain" description="DUF7600" evidence="1">
    <location>
        <begin position="342"/>
        <end position="513"/>
    </location>
</feature>
<dbReference type="EMBL" id="JAFIMR010000009">
    <property type="protein sequence ID" value="KAI1874617.1"/>
    <property type="molecule type" value="Genomic_DNA"/>
</dbReference>
<dbReference type="Pfam" id="PF24539">
    <property type="entry name" value="DUF7600"/>
    <property type="match status" value="1"/>
</dbReference>
<sequence length="723" mass="80908">MPLVSVSCLLCGSEIDESEHLPDWMGRFRALYTVLQEWDSAQISRASERRPDSDLVPLDQAITQAVRHLDLTEPTIDGDFIKIHLSPKRFGEPYPPPLPLTPLPLWGFALHASCWSLLGVNYPRLRSEPTACIQALFHLCRSQPINLGTMDWGHDYGGLFCRTPESHELLPGEDTQLQTPQSSDRLFHCDPFHIPQLTAQAHTSGALPGIEPVRQHCSRDQGSANRDVDPFHRFPLEIATDILVLLQSADVASLRLASRSFANRPLLDCFWRSRFCAGQEFAHLFEYASSKHTPARELFETARSIRHLPAVNNRRRVWSLASFLASLIESRLGASRCDGTPCQSFFEPDANPDKGKWLVAQGTVSDAKTHLTFTEGSRPLFNRLLSPGALAAAGCVSFICIGDRRYVTGFRLTQHGGGMLQFGYRQPEQETKIIWPGDIPQSISLSGIEVALDPRGIRALRYLTSCGRCSNWVGEHEGLPKARLVSIDADHPLQTLKGGFDALKLVSLSISVDTFRGNPISPDGRREMSKAWYPQVPADSLKFSGVEIGRLSYSQVFSPFSTCLFGGKSGELLPHLTQVTVWTVTSPQHALWENRFPWAIVFHYDRPIDGCETRTLGLVPRTEHNLTQAHNFQISSGEGERITRIDVHYLTDKCPAAFTFYTNRVRRTRIPRGSLEDIPEDEFSTEQLVPKGKEVIIGLFSSLKQRTVLENLGILCIERPDDK</sequence>
<dbReference type="AlphaFoldDB" id="A0A9Q0AQV7"/>
<evidence type="ECO:0000313" key="2">
    <source>
        <dbReference type="EMBL" id="KAI1874617.1"/>
    </source>
</evidence>
<proteinExistence type="predicted"/>
<dbReference type="SUPFAM" id="SSF81383">
    <property type="entry name" value="F-box domain"/>
    <property type="match status" value="1"/>
</dbReference>
<comment type="caution">
    <text evidence="2">The sequence shown here is derived from an EMBL/GenBank/DDBJ whole genome shotgun (WGS) entry which is preliminary data.</text>
</comment>
<evidence type="ECO:0000313" key="3">
    <source>
        <dbReference type="Proteomes" id="UP000829685"/>
    </source>
</evidence>
<dbReference type="InterPro" id="IPR036047">
    <property type="entry name" value="F-box-like_dom_sf"/>
</dbReference>
<evidence type="ECO:0000259" key="1">
    <source>
        <dbReference type="Pfam" id="PF24539"/>
    </source>
</evidence>
<gene>
    <name evidence="2" type="ORF">JX265_004825</name>
</gene>
<reference evidence="2" key="1">
    <citation type="submission" date="2021-03" db="EMBL/GenBank/DDBJ databases">
        <title>Revisited historic fungal species revealed as producer of novel bioactive compounds through whole genome sequencing and comparative genomics.</title>
        <authorList>
            <person name="Vignolle G.A."/>
            <person name="Hochenegger N."/>
            <person name="Mach R.L."/>
            <person name="Mach-Aigner A.R."/>
            <person name="Javad Rahimi M."/>
            <person name="Salim K.A."/>
            <person name="Chan C.M."/>
            <person name="Lim L.B.L."/>
            <person name="Cai F."/>
            <person name="Druzhinina I.S."/>
            <person name="U'Ren J.M."/>
            <person name="Derntl C."/>
        </authorList>
    </citation>
    <scope>NUCLEOTIDE SEQUENCE</scope>
    <source>
        <strain evidence="2">TUCIM 5799</strain>
    </source>
</reference>
<accession>A0A9Q0AQV7</accession>
<dbReference type="Proteomes" id="UP000829685">
    <property type="component" value="Unassembled WGS sequence"/>
</dbReference>